<evidence type="ECO:0000313" key="1">
    <source>
        <dbReference type="EMBL" id="CAJ2511664.1"/>
    </source>
</evidence>
<dbReference type="AlphaFoldDB" id="A0AAI8VV73"/>
<reference evidence="1" key="1">
    <citation type="submission" date="2023-10" db="EMBL/GenBank/DDBJ databases">
        <authorList>
            <person name="Hackl T."/>
        </authorList>
    </citation>
    <scope>NUCLEOTIDE SEQUENCE</scope>
</reference>
<evidence type="ECO:0000313" key="2">
    <source>
        <dbReference type="Proteomes" id="UP001295740"/>
    </source>
</evidence>
<name>A0AAI8VV73_9PEZI</name>
<dbReference type="Proteomes" id="UP001295740">
    <property type="component" value="Unassembled WGS sequence"/>
</dbReference>
<accession>A0AAI8VV73</accession>
<gene>
    <name evidence="1" type="ORF">KHLLAP_LOCUS12132</name>
</gene>
<comment type="caution">
    <text evidence="1">The sequence shown here is derived from an EMBL/GenBank/DDBJ whole genome shotgun (WGS) entry which is preliminary data.</text>
</comment>
<sequence>MANQAELPLLVRAEDGTAVVSRQIHRARWTLLHMQNIRQRDRRRYTVDVIIKRDDHGIEFRLAIKDAMRTASNSTRHNCFSYALGVIKAGKEDLGSKHRTSSSGPKNVTTIGKYWPPLLCYLEEGPELPTFYEDVRDMVRKSLQARNIHPDRFRVLMLQDKTEKAKREGCPNDWLRAPLVEELVVDSRSGTRKVEMVAEDLSWQKAEDIAEKLYGAPFAPLLRLVMRGLTTLTNSMGK</sequence>
<organism evidence="1 2">
    <name type="scientific">Anthostomella pinea</name>
    <dbReference type="NCBI Taxonomy" id="933095"/>
    <lineage>
        <taxon>Eukaryota</taxon>
        <taxon>Fungi</taxon>
        <taxon>Dikarya</taxon>
        <taxon>Ascomycota</taxon>
        <taxon>Pezizomycotina</taxon>
        <taxon>Sordariomycetes</taxon>
        <taxon>Xylariomycetidae</taxon>
        <taxon>Xylariales</taxon>
        <taxon>Xylariaceae</taxon>
        <taxon>Anthostomella</taxon>
    </lineage>
</organism>
<dbReference type="EMBL" id="CAUWAG010000018">
    <property type="protein sequence ID" value="CAJ2511664.1"/>
    <property type="molecule type" value="Genomic_DNA"/>
</dbReference>
<protein>
    <submittedName>
        <fullName evidence="1">Uu.00g072890.m01.CDS01</fullName>
    </submittedName>
</protein>
<proteinExistence type="predicted"/>
<keyword evidence="2" id="KW-1185">Reference proteome</keyword>